<reference evidence="1" key="1">
    <citation type="journal article" date="2019" name="Sci. Rep.">
        <title>Draft genome of Tanacetum cinerariifolium, the natural source of mosquito coil.</title>
        <authorList>
            <person name="Yamashiro T."/>
            <person name="Shiraishi A."/>
            <person name="Satake H."/>
            <person name="Nakayama K."/>
        </authorList>
    </citation>
    <scope>NUCLEOTIDE SEQUENCE</scope>
</reference>
<sequence length="203" mass="23818">MTGTITKLILKEYNKVTRKNYISKNNDGKIVEKSFLEMKGKFLEKLAHDAFSGTNGEDAAENIEKFLNLVEPFNIQNVSGNRLRFRVFPVSLTDAASKWFREEFIGSVTTWKNNDQKGTTFGRIDERVNNNREPCNHRMEDSEKENEVAEIFRIKTGVFNYESPICKAFDEFNYLLKIDPNLLTKDIPRFKTYKQFKNDWIYE</sequence>
<accession>A0A6L2JHM6</accession>
<organism evidence="1">
    <name type="scientific">Tanacetum cinerariifolium</name>
    <name type="common">Dalmatian daisy</name>
    <name type="synonym">Chrysanthemum cinerariifolium</name>
    <dbReference type="NCBI Taxonomy" id="118510"/>
    <lineage>
        <taxon>Eukaryota</taxon>
        <taxon>Viridiplantae</taxon>
        <taxon>Streptophyta</taxon>
        <taxon>Embryophyta</taxon>
        <taxon>Tracheophyta</taxon>
        <taxon>Spermatophyta</taxon>
        <taxon>Magnoliopsida</taxon>
        <taxon>eudicotyledons</taxon>
        <taxon>Gunneridae</taxon>
        <taxon>Pentapetalae</taxon>
        <taxon>asterids</taxon>
        <taxon>campanulids</taxon>
        <taxon>Asterales</taxon>
        <taxon>Asteraceae</taxon>
        <taxon>Asteroideae</taxon>
        <taxon>Anthemideae</taxon>
        <taxon>Anthemidinae</taxon>
        <taxon>Tanacetum</taxon>
    </lineage>
</organism>
<dbReference type="EMBL" id="BKCJ010000817">
    <property type="protein sequence ID" value="GEU36501.1"/>
    <property type="molecule type" value="Genomic_DNA"/>
</dbReference>
<name>A0A6L2JHM6_TANCI</name>
<comment type="caution">
    <text evidence="1">The sequence shown here is derived from an EMBL/GenBank/DDBJ whole genome shotgun (WGS) entry which is preliminary data.</text>
</comment>
<dbReference type="AlphaFoldDB" id="A0A6L2JHM6"/>
<protein>
    <submittedName>
        <fullName evidence="1">Uncharacterized protein</fullName>
    </submittedName>
</protein>
<gene>
    <name evidence="1" type="ORF">Tci_008479</name>
</gene>
<proteinExistence type="predicted"/>
<evidence type="ECO:0000313" key="1">
    <source>
        <dbReference type="EMBL" id="GEU36501.1"/>
    </source>
</evidence>